<keyword evidence="13" id="KW-0464">Manganese</keyword>
<evidence type="ECO:0000256" key="12">
    <source>
        <dbReference type="PIRSR" id="PIRSR001461-1"/>
    </source>
</evidence>
<feature type="binding site" evidence="10 14">
    <location>
        <position position="67"/>
    </location>
    <ligand>
        <name>substrate</name>
    </ligand>
</feature>
<evidence type="ECO:0000313" key="15">
    <source>
        <dbReference type="EMBL" id="MBB6049524.1"/>
    </source>
</evidence>
<feature type="binding site" evidence="10 13">
    <location>
        <position position="33"/>
    </location>
    <ligand>
        <name>a divalent metal cation</name>
        <dbReference type="ChEBI" id="CHEBI:60240"/>
    </ligand>
</feature>
<comment type="cofactor">
    <cofactor evidence="5">
        <name>Fe(2+)</name>
        <dbReference type="ChEBI" id="CHEBI:29033"/>
    </cofactor>
</comment>
<dbReference type="NCBIfam" id="NF004076">
    <property type="entry name" value="PRK05581.1-4"/>
    <property type="match status" value="1"/>
</dbReference>
<evidence type="ECO:0000256" key="4">
    <source>
        <dbReference type="ARBA" id="ARBA00001947"/>
    </source>
</evidence>
<dbReference type="Gene3D" id="3.20.20.70">
    <property type="entry name" value="Aldolase class I"/>
    <property type="match status" value="1"/>
</dbReference>
<keyword evidence="13" id="KW-0862">Zinc</keyword>
<evidence type="ECO:0000256" key="2">
    <source>
        <dbReference type="ARBA" id="ARBA00001936"/>
    </source>
</evidence>
<reference evidence="15 16" key="1">
    <citation type="submission" date="2020-08" db="EMBL/GenBank/DDBJ databases">
        <title>Genomic Encyclopedia of Type Strains, Phase IV (KMG-IV): sequencing the most valuable type-strain genomes for metagenomic binning, comparative biology and taxonomic classification.</title>
        <authorList>
            <person name="Goeker M."/>
        </authorList>
    </citation>
    <scope>NUCLEOTIDE SEQUENCE [LARGE SCALE GENOMIC DNA]</scope>
    <source>
        <strain evidence="15 16">DSM 23562</strain>
    </source>
</reference>
<comment type="caution">
    <text evidence="10">Lacks conserved residue(s) required for the propagation of feature annotation.</text>
</comment>
<dbReference type="InterPro" id="IPR011060">
    <property type="entry name" value="RibuloseP-bd_barrel"/>
</dbReference>
<dbReference type="InterPro" id="IPR026019">
    <property type="entry name" value="Ribul_P_3_epim"/>
</dbReference>
<comment type="function">
    <text evidence="10">Catalyzes the reversible epimerization of D-ribulose 5-phosphate to D-xylulose 5-phosphate.</text>
</comment>
<feature type="active site" description="Proton donor" evidence="10 12">
    <location>
        <position position="176"/>
    </location>
</feature>
<dbReference type="CDD" id="cd00429">
    <property type="entry name" value="RPE"/>
    <property type="match status" value="1"/>
</dbReference>
<dbReference type="GO" id="GO:0006098">
    <property type="term" value="P:pentose-phosphate shunt"/>
    <property type="evidence" value="ECO:0007669"/>
    <property type="project" value="UniProtKB-UniRule"/>
</dbReference>
<dbReference type="InterPro" id="IPR013785">
    <property type="entry name" value="Aldolase_TIM"/>
</dbReference>
<evidence type="ECO:0000256" key="6">
    <source>
        <dbReference type="ARBA" id="ARBA00009541"/>
    </source>
</evidence>
<organism evidence="15 16">
    <name type="scientific">Armatimonas rosea</name>
    <dbReference type="NCBI Taxonomy" id="685828"/>
    <lineage>
        <taxon>Bacteria</taxon>
        <taxon>Bacillati</taxon>
        <taxon>Armatimonadota</taxon>
        <taxon>Armatimonadia</taxon>
        <taxon>Armatimonadales</taxon>
        <taxon>Armatimonadaceae</taxon>
        <taxon>Armatimonas</taxon>
    </lineage>
</organism>
<evidence type="ECO:0000256" key="7">
    <source>
        <dbReference type="ARBA" id="ARBA00013188"/>
    </source>
</evidence>
<evidence type="ECO:0000256" key="5">
    <source>
        <dbReference type="ARBA" id="ARBA00001954"/>
    </source>
</evidence>
<gene>
    <name evidence="10" type="primary">rpe</name>
    <name evidence="15" type="ORF">HNQ39_001286</name>
</gene>
<feature type="binding site" evidence="10 14">
    <location>
        <position position="8"/>
    </location>
    <ligand>
        <name>substrate</name>
    </ligand>
</feature>
<dbReference type="PIRSF" id="PIRSF001461">
    <property type="entry name" value="RPE"/>
    <property type="match status" value="1"/>
</dbReference>
<comment type="cofactor">
    <cofactor evidence="10 13">
        <name>a divalent metal cation</name>
        <dbReference type="ChEBI" id="CHEBI:60240"/>
    </cofactor>
    <text evidence="10 13">Binds 1 divalent metal cation per subunit.</text>
</comment>
<keyword evidence="10 11" id="KW-0119">Carbohydrate metabolism</keyword>
<name>A0A7W9SNQ3_ARMRO</name>
<dbReference type="Proteomes" id="UP000520814">
    <property type="component" value="Unassembled WGS sequence"/>
</dbReference>
<dbReference type="PROSITE" id="PS01086">
    <property type="entry name" value="RIBUL_P_3_EPIMER_2"/>
    <property type="match status" value="1"/>
</dbReference>
<comment type="cofactor">
    <cofactor evidence="4">
        <name>Zn(2+)</name>
        <dbReference type="ChEBI" id="CHEBI:29105"/>
    </cofactor>
</comment>
<feature type="binding site" evidence="10 13">
    <location>
        <position position="67"/>
    </location>
    <ligand>
        <name>a divalent metal cation</name>
        <dbReference type="ChEBI" id="CHEBI:60240"/>
    </ligand>
</feature>
<feature type="binding site" evidence="10 14">
    <location>
        <begin position="198"/>
        <end position="199"/>
    </location>
    <ligand>
        <name>substrate</name>
    </ligand>
</feature>
<dbReference type="EC" id="5.1.3.1" evidence="7 10"/>
<comment type="cofactor">
    <cofactor evidence="3">
        <name>Co(2+)</name>
        <dbReference type="ChEBI" id="CHEBI:48828"/>
    </cofactor>
</comment>
<sequence length="221" mass="22974">MGVLLAPSLLAADHARFGEQAQAALATGEHWLHVDVMDGRFVPNLTFGAEVVRALKPLCPEAVFDVHLMVVEPERYIEPFVAAGAHAITVHQEATPHLQRTLAAIREAGCLAGVALNPATPPETLRYVLGDLDLVLVMTVNPGFGGQAFLPSAARKVGELAQLRTEAGASFKISVDGSVNVKTAAGLARDGADVLVAGSAIFNHPEGVAAGVAALREVLGP</sequence>
<evidence type="ECO:0000256" key="1">
    <source>
        <dbReference type="ARBA" id="ARBA00001782"/>
    </source>
</evidence>
<dbReference type="GO" id="GO:0004750">
    <property type="term" value="F:D-ribulose-phosphate 3-epimerase activity"/>
    <property type="evidence" value="ECO:0007669"/>
    <property type="project" value="UniProtKB-UniRule"/>
</dbReference>
<comment type="caution">
    <text evidence="15">The sequence shown here is derived from an EMBL/GenBank/DDBJ whole genome shotgun (WGS) entry which is preliminary data.</text>
</comment>
<dbReference type="RefSeq" id="WP_184193123.1">
    <property type="nucleotide sequence ID" value="NZ_JACHGW010000001.1"/>
</dbReference>
<feature type="binding site" evidence="10 14">
    <location>
        <begin position="143"/>
        <end position="146"/>
    </location>
    <ligand>
        <name>substrate</name>
    </ligand>
</feature>
<keyword evidence="9 10" id="KW-0413">Isomerase</keyword>
<dbReference type="SUPFAM" id="SSF51366">
    <property type="entry name" value="Ribulose-phoshate binding barrel"/>
    <property type="match status" value="1"/>
</dbReference>
<keyword evidence="13" id="KW-0170">Cobalt</keyword>
<evidence type="ECO:0000256" key="3">
    <source>
        <dbReference type="ARBA" id="ARBA00001941"/>
    </source>
</evidence>
<dbReference type="HAMAP" id="MF_02227">
    <property type="entry name" value="RPE"/>
    <property type="match status" value="1"/>
</dbReference>
<evidence type="ECO:0000256" key="8">
    <source>
        <dbReference type="ARBA" id="ARBA00022723"/>
    </source>
</evidence>
<dbReference type="PANTHER" id="PTHR11749">
    <property type="entry name" value="RIBULOSE-5-PHOSPHATE-3-EPIMERASE"/>
    <property type="match status" value="1"/>
</dbReference>
<dbReference type="Pfam" id="PF00834">
    <property type="entry name" value="Ribul_P_3_epim"/>
    <property type="match status" value="1"/>
</dbReference>
<dbReference type="AlphaFoldDB" id="A0A7W9SNQ3"/>
<comment type="similarity">
    <text evidence="6 10 11">Belongs to the ribulose-phosphate 3-epimerase family.</text>
</comment>
<protein>
    <recommendedName>
        <fullName evidence="7 10">Ribulose-phosphate 3-epimerase</fullName>
        <ecNumber evidence="7 10">5.1.3.1</ecNumber>
    </recommendedName>
</protein>
<feature type="binding site" evidence="10 13">
    <location>
        <position position="35"/>
    </location>
    <ligand>
        <name>a divalent metal cation</name>
        <dbReference type="ChEBI" id="CHEBI:60240"/>
    </ligand>
</feature>
<evidence type="ECO:0000256" key="14">
    <source>
        <dbReference type="PIRSR" id="PIRSR001461-3"/>
    </source>
</evidence>
<dbReference type="GO" id="GO:0005737">
    <property type="term" value="C:cytoplasm"/>
    <property type="evidence" value="ECO:0007669"/>
    <property type="project" value="UniProtKB-ARBA"/>
</dbReference>
<proteinExistence type="inferred from homology"/>
<accession>A0A7W9SNQ3</accession>
<comment type="catalytic activity">
    <reaction evidence="1 10 11">
        <text>D-ribulose 5-phosphate = D-xylulose 5-phosphate</text>
        <dbReference type="Rhea" id="RHEA:13677"/>
        <dbReference type="ChEBI" id="CHEBI:57737"/>
        <dbReference type="ChEBI" id="CHEBI:58121"/>
        <dbReference type="EC" id="5.1.3.1"/>
    </reaction>
</comment>
<dbReference type="PROSITE" id="PS01085">
    <property type="entry name" value="RIBUL_P_3_EPIMER_1"/>
    <property type="match status" value="1"/>
</dbReference>
<dbReference type="GO" id="GO:0019323">
    <property type="term" value="P:pentose catabolic process"/>
    <property type="evidence" value="ECO:0007669"/>
    <property type="project" value="UniProtKB-UniRule"/>
</dbReference>
<evidence type="ECO:0000256" key="11">
    <source>
        <dbReference type="PIRNR" id="PIRNR001461"/>
    </source>
</evidence>
<evidence type="ECO:0000256" key="13">
    <source>
        <dbReference type="PIRSR" id="PIRSR001461-2"/>
    </source>
</evidence>
<keyword evidence="16" id="KW-1185">Reference proteome</keyword>
<dbReference type="FunFam" id="3.20.20.70:FF:000004">
    <property type="entry name" value="Ribulose-phosphate 3-epimerase"/>
    <property type="match status" value="1"/>
</dbReference>
<evidence type="ECO:0000256" key="10">
    <source>
        <dbReference type="HAMAP-Rule" id="MF_02227"/>
    </source>
</evidence>
<dbReference type="EMBL" id="JACHGW010000001">
    <property type="protein sequence ID" value="MBB6049524.1"/>
    <property type="molecule type" value="Genomic_DNA"/>
</dbReference>
<comment type="cofactor">
    <cofactor evidence="2">
        <name>Mn(2+)</name>
        <dbReference type="ChEBI" id="CHEBI:29035"/>
    </cofactor>
</comment>
<feature type="binding site" evidence="10 13">
    <location>
        <position position="176"/>
    </location>
    <ligand>
        <name>a divalent metal cation</name>
        <dbReference type="ChEBI" id="CHEBI:60240"/>
    </ligand>
</feature>
<evidence type="ECO:0000313" key="16">
    <source>
        <dbReference type="Proteomes" id="UP000520814"/>
    </source>
</evidence>
<comment type="pathway">
    <text evidence="10">Carbohydrate degradation.</text>
</comment>
<dbReference type="GO" id="GO:0046872">
    <property type="term" value="F:metal ion binding"/>
    <property type="evidence" value="ECO:0007669"/>
    <property type="project" value="UniProtKB-UniRule"/>
</dbReference>
<dbReference type="InterPro" id="IPR000056">
    <property type="entry name" value="Ribul_P_3_epim-like"/>
</dbReference>
<evidence type="ECO:0000256" key="9">
    <source>
        <dbReference type="ARBA" id="ARBA00023235"/>
    </source>
</evidence>
<keyword evidence="8 10" id="KW-0479">Metal-binding</keyword>
<feature type="active site" description="Proton acceptor" evidence="10 12">
    <location>
        <position position="35"/>
    </location>
</feature>
<dbReference type="NCBIfam" id="TIGR01163">
    <property type="entry name" value="rpe"/>
    <property type="match status" value="1"/>
</dbReference>